<dbReference type="Proteomes" id="UP000277145">
    <property type="component" value="Unassembled WGS sequence"/>
</dbReference>
<evidence type="ECO:0000313" key="1">
    <source>
        <dbReference type="EMBL" id="RJY29683.1"/>
    </source>
</evidence>
<name>A0A3A6UAF8_LEGPN</name>
<organism evidence="1 2">
    <name type="scientific">Legionella pneumophila subsp. pneumophila</name>
    <dbReference type="NCBI Taxonomy" id="91891"/>
    <lineage>
        <taxon>Bacteria</taxon>
        <taxon>Pseudomonadati</taxon>
        <taxon>Pseudomonadota</taxon>
        <taxon>Gammaproteobacteria</taxon>
        <taxon>Legionellales</taxon>
        <taxon>Legionellaceae</taxon>
        <taxon>Legionella</taxon>
    </lineage>
</organism>
<sequence length="141" mass="16314">MAKNSANDYSALLDIIRSHTPVRYNELNIPLTITQKHAEAVLHVVHDVGGQPDGPLDKSTHKPTLWEKNTHCTAECLAWRGHWVAEERRRRENDLGETIYFGTPYYARWLLAMAKMLLDKGYITPDELMNKMAEVRKREEI</sequence>
<dbReference type="AlphaFoldDB" id="A0A3A6UAF8"/>
<dbReference type="EMBL" id="QWDR01000002">
    <property type="protein sequence ID" value="RJY29683.1"/>
    <property type="molecule type" value="Genomic_DNA"/>
</dbReference>
<dbReference type="InterPro" id="IPR049054">
    <property type="entry name" value="CN_hydtase_beta-like_N"/>
</dbReference>
<protein>
    <submittedName>
        <fullName evidence="1">Nitrile hydratase subunit beta</fullName>
    </submittedName>
</protein>
<dbReference type="InterPro" id="IPR042262">
    <property type="entry name" value="CN_hydtase_beta_C"/>
</dbReference>
<dbReference type="Pfam" id="PF21006">
    <property type="entry name" value="NHase_beta_N"/>
    <property type="match status" value="1"/>
</dbReference>
<gene>
    <name evidence="1" type="ORF">D1H98_11665</name>
</gene>
<reference evidence="1 2" key="1">
    <citation type="submission" date="2018-08" db="EMBL/GenBank/DDBJ databases">
        <title>Genome Sequences of Legionella pneumophila subsp. pneumophila Isolates, Recovered from a Drinking Water System in a Large Builging.</title>
        <authorList>
            <person name="Gomez-Alvarez V."/>
            <person name="Boczek L."/>
            <person name="King D."/>
            <person name="Pemberton A."/>
            <person name="Pfaller S."/>
            <person name="Rodgers M."/>
            <person name="Santodomingo J."/>
            <person name="Revetta R."/>
        </authorList>
    </citation>
    <scope>NUCLEOTIDE SEQUENCE [LARGE SCALE GENOMIC DNA]</scope>
    <source>
        <strain evidence="1 2">L01C.1</strain>
    </source>
</reference>
<dbReference type="InterPro" id="IPR008990">
    <property type="entry name" value="Elect_transpt_acc-like_dom_sf"/>
</dbReference>
<evidence type="ECO:0000313" key="2">
    <source>
        <dbReference type="Proteomes" id="UP000277145"/>
    </source>
</evidence>
<comment type="caution">
    <text evidence="1">The sequence shown here is derived from an EMBL/GenBank/DDBJ whole genome shotgun (WGS) entry which is preliminary data.</text>
</comment>
<dbReference type="SUPFAM" id="SSF50090">
    <property type="entry name" value="Electron transport accessory proteins"/>
    <property type="match status" value="1"/>
</dbReference>
<dbReference type="Gene3D" id="1.10.472.20">
    <property type="entry name" value="Nitrile hydratase, beta subunit"/>
    <property type="match status" value="1"/>
</dbReference>
<dbReference type="RefSeq" id="WP_011213571.1">
    <property type="nucleotide sequence ID" value="NZ_CP021281.1"/>
</dbReference>
<proteinExistence type="predicted"/>
<accession>A0A3A6UAF8</accession>